<feature type="compositionally biased region" description="Basic and acidic residues" evidence="1">
    <location>
        <begin position="445"/>
        <end position="454"/>
    </location>
</feature>
<feature type="compositionally biased region" description="Polar residues" evidence="1">
    <location>
        <begin position="676"/>
        <end position="685"/>
    </location>
</feature>
<feature type="compositionally biased region" description="Polar residues" evidence="1">
    <location>
        <begin position="758"/>
        <end position="767"/>
    </location>
</feature>
<keyword evidence="3" id="KW-1185">Reference proteome</keyword>
<dbReference type="Proteomes" id="UP001497382">
    <property type="component" value="Unassembled WGS sequence"/>
</dbReference>
<feature type="compositionally biased region" description="Basic and acidic residues" evidence="1">
    <location>
        <begin position="1111"/>
        <end position="1125"/>
    </location>
</feature>
<feature type="region of interest" description="Disordered" evidence="1">
    <location>
        <begin position="935"/>
        <end position="961"/>
    </location>
</feature>
<name>A0AAV2AGZ1_9ARAC</name>
<feature type="compositionally biased region" description="Low complexity" evidence="1">
    <location>
        <begin position="421"/>
        <end position="432"/>
    </location>
</feature>
<proteinExistence type="predicted"/>
<reference evidence="2 3" key="1">
    <citation type="submission" date="2024-04" db="EMBL/GenBank/DDBJ databases">
        <authorList>
            <person name="Rising A."/>
            <person name="Reimegard J."/>
            <person name="Sonavane S."/>
            <person name="Akerstrom W."/>
            <person name="Nylinder S."/>
            <person name="Hedman E."/>
            <person name="Kallberg Y."/>
        </authorList>
    </citation>
    <scope>NUCLEOTIDE SEQUENCE [LARGE SCALE GENOMIC DNA]</scope>
</reference>
<sequence length="1421" mass="162313">DNPKCVFSTRIEETPKRNKWKFTKKETPFSSNNSTSESKKTKRPLLKNKALVPLKVDVVPAPLKGVLKSEKNKAVGKKRVSFDSDPEIRYRTASETSSTSTLKSLREIEDKGLYFNPEGVKRRYSGETLMATDKRKNPKSEAEKKFEDLLNDKCSWTYKSIKTIKCQTRRQNNENGPILQIRTVNIEETAYDRDFHPQNTDGPLDEYDYNETDPKKKAKKNLKQPKKSRNSNSAQSESMKWNRNVFQPKEIFDESMQMNNAISNRSRRNLKDVSYVESDSSSDDGLVFLSRGYDERMANGTNSDINEILQENSSNICADESSNNASDSKKFDISQTNFEENYSEMDNTITNDEMDYDNHHFKPQSHDAINATECNYDGGESKTHFQDQDDVFNLLFSDHPEKSNSSQNTLENQVPEKEIDLSASETLSSLSSKFEERKAKNKTPTNERFDDASSRNDQNSEIIQQFMTVSTEVEAVCNDLEAPNDDEEDEIISDFFSGKFDVEKYKSRINRDKTASVTAELNEKSNYKSEILNEAMSDDSPKTYSDREIRSKQEIRKCTTRHLNNTRDTETKCKELDNKLNFKNKKSSPVRNSTRVKVQPTMFFDSGRTSSEKRNEYETANDVLGGSEYSLTHSVADSPKTYSESGIRFNKKIRKCPYRNSDNAKDAEEKCKETKSTNQNASNARNPLKESEQYDLYSDADGTSTEQSKESEAGKDLLGGNEYPLIDSPKTYSESEIRSNENSDNAKDNKGKRKESENGINSKNENTSKARRPTRLKEQEALCLKSDPTASEQSDGDEAGYEYSAIDDYFKENSFNIHEKNRKFNKIVRKRDDSEKSKSDAKLEQNIKKTNTRQLSDERDTKLTFLRKYDKAQQSSTSKTEIKENLLLINAKDGNSAQCTKKKAPKTWEDLEADILNREEQISFFPLLETESSPTSKAFSKDEKLPYAGRNRNGSGSRMPDERFKFANTKTQNKFAVTKIEQGNFLQLASGRNVNNDTAFDSPNASIIDRVIRRMQMCTSPVLTPSKVIPQMENQKSPMLTQYSYSVQETKSVFFTTKKKPNEKTRESYKRHAKKNMMQKNYRLCKKREIKTVVNPAGASTINKTSLKLNEIPREKNTKLSKSSEFDDDSQPESDEYSEMKNATPESDKSLSLPHDGSYNLRKRKCKDNAWGQRTTKKRSITKVNNVTKSNRTTKYKGSKTNKQGEQNISPLIEKPTRQDGSTESFTLKNKRKRGNKNNFMISSANNVDESKPEVLFQNGASSIGSISDEQNRCLEKSNSNIKLPKINNEGLSSQTNTLASSENAKTPVQSLQKQVYNAKKLMKAERSKQDSKEEYEKYLQRLFSKDITEDFNVQWEFLEGTHEISEKNLQKEDNKGCYSNTKLLTDNSDEELLSLSSDTESEVEKQSPKRASGLLDDVFN</sequence>
<feature type="region of interest" description="Disordered" evidence="1">
    <location>
        <begin position="1284"/>
        <end position="1307"/>
    </location>
</feature>
<accession>A0AAV2AGZ1</accession>
<feature type="region of interest" description="Disordered" evidence="1">
    <location>
        <begin position="1188"/>
        <end position="1246"/>
    </location>
</feature>
<feature type="region of interest" description="Disordered" evidence="1">
    <location>
        <begin position="652"/>
        <end position="799"/>
    </location>
</feature>
<feature type="compositionally biased region" description="Basic and acidic residues" evidence="1">
    <location>
        <begin position="662"/>
        <end position="675"/>
    </location>
</feature>
<evidence type="ECO:0000313" key="3">
    <source>
        <dbReference type="Proteomes" id="UP001497382"/>
    </source>
</evidence>
<dbReference type="EMBL" id="CAXIEN010000164">
    <property type="protein sequence ID" value="CAL1283190.1"/>
    <property type="molecule type" value="Genomic_DNA"/>
</dbReference>
<feature type="compositionally biased region" description="Basic and acidic residues" evidence="1">
    <location>
        <begin position="830"/>
        <end position="847"/>
    </location>
</feature>
<feature type="region of interest" description="Disordered" evidence="1">
    <location>
        <begin position="1105"/>
        <end position="1161"/>
    </location>
</feature>
<feature type="region of interest" description="Disordered" evidence="1">
    <location>
        <begin position="1394"/>
        <end position="1421"/>
    </location>
</feature>
<feature type="compositionally biased region" description="Polar residues" evidence="1">
    <location>
        <begin position="1219"/>
        <end position="1228"/>
    </location>
</feature>
<gene>
    <name evidence="2" type="ORF">LARSCL_LOCUS12448</name>
</gene>
<protein>
    <submittedName>
        <fullName evidence="2">Uncharacterized protein</fullName>
    </submittedName>
</protein>
<feature type="compositionally biased region" description="Polar residues" evidence="1">
    <location>
        <begin position="230"/>
        <end position="242"/>
    </location>
</feature>
<feature type="region of interest" description="Disordered" evidence="1">
    <location>
        <begin position="397"/>
        <end position="459"/>
    </location>
</feature>
<feature type="compositionally biased region" description="Basic and acidic residues" evidence="1">
    <location>
        <begin position="733"/>
        <end position="757"/>
    </location>
</feature>
<feature type="compositionally biased region" description="Acidic residues" evidence="1">
    <location>
        <begin position="1126"/>
        <end position="1137"/>
    </location>
</feature>
<feature type="compositionally biased region" description="Polar residues" evidence="1">
    <location>
        <begin position="403"/>
        <end position="412"/>
    </location>
</feature>
<evidence type="ECO:0000313" key="2">
    <source>
        <dbReference type="EMBL" id="CAL1283190.1"/>
    </source>
</evidence>
<feature type="compositionally biased region" description="Polar residues" evidence="1">
    <location>
        <begin position="1290"/>
        <end position="1307"/>
    </location>
</feature>
<feature type="non-terminal residue" evidence="2">
    <location>
        <position position="1"/>
    </location>
</feature>
<feature type="compositionally biased region" description="Polar residues" evidence="1">
    <location>
        <begin position="1201"/>
        <end position="1210"/>
    </location>
</feature>
<feature type="compositionally biased region" description="Basic residues" evidence="1">
    <location>
        <begin position="216"/>
        <end position="229"/>
    </location>
</feature>
<evidence type="ECO:0000256" key="1">
    <source>
        <dbReference type="SAM" id="MobiDB-lite"/>
    </source>
</evidence>
<feature type="region of interest" description="Disordered" evidence="1">
    <location>
        <begin position="18"/>
        <end position="46"/>
    </location>
</feature>
<comment type="caution">
    <text evidence="2">The sequence shown here is derived from an EMBL/GenBank/DDBJ whole genome shotgun (WGS) entry which is preliminary data.</text>
</comment>
<feature type="region of interest" description="Disordered" evidence="1">
    <location>
        <begin position="190"/>
        <end position="242"/>
    </location>
</feature>
<organism evidence="2 3">
    <name type="scientific">Larinioides sclopetarius</name>
    <dbReference type="NCBI Taxonomy" id="280406"/>
    <lineage>
        <taxon>Eukaryota</taxon>
        <taxon>Metazoa</taxon>
        <taxon>Ecdysozoa</taxon>
        <taxon>Arthropoda</taxon>
        <taxon>Chelicerata</taxon>
        <taxon>Arachnida</taxon>
        <taxon>Araneae</taxon>
        <taxon>Araneomorphae</taxon>
        <taxon>Entelegynae</taxon>
        <taxon>Araneoidea</taxon>
        <taxon>Araneidae</taxon>
        <taxon>Larinioides</taxon>
    </lineage>
</organism>
<feature type="region of interest" description="Disordered" evidence="1">
    <location>
        <begin position="821"/>
        <end position="855"/>
    </location>
</feature>